<dbReference type="AlphaFoldDB" id="A0A9N9RWE4"/>
<reference evidence="2" key="1">
    <citation type="submission" date="2022-01" db="EMBL/GenBank/DDBJ databases">
        <authorList>
            <person name="King R."/>
        </authorList>
    </citation>
    <scope>NUCLEOTIDE SEQUENCE</scope>
</reference>
<gene>
    <name evidence="2" type="ORF">CHIRRI_LOCUS7001</name>
</gene>
<feature type="compositionally biased region" description="Basic residues" evidence="1">
    <location>
        <begin position="207"/>
        <end position="228"/>
    </location>
</feature>
<evidence type="ECO:0000313" key="3">
    <source>
        <dbReference type="Proteomes" id="UP001153620"/>
    </source>
</evidence>
<accession>A0A9N9RWE4</accession>
<protein>
    <submittedName>
        <fullName evidence="2">Uncharacterized protein</fullName>
    </submittedName>
</protein>
<evidence type="ECO:0000313" key="2">
    <source>
        <dbReference type="EMBL" id="CAG9804108.1"/>
    </source>
</evidence>
<dbReference type="EMBL" id="OU895878">
    <property type="protein sequence ID" value="CAG9804108.1"/>
    <property type="molecule type" value="Genomic_DNA"/>
</dbReference>
<organism evidence="2 3">
    <name type="scientific">Chironomus riparius</name>
    <dbReference type="NCBI Taxonomy" id="315576"/>
    <lineage>
        <taxon>Eukaryota</taxon>
        <taxon>Metazoa</taxon>
        <taxon>Ecdysozoa</taxon>
        <taxon>Arthropoda</taxon>
        <taxon>Hexapoda</taxon>
        <taxon>Insecta</taxon>
        <taxon>Pterygota</taxon>
        <taxon>Neoptera</taxon>
        <taxon>Endopterygota</taxon>
        <taxon>Diptera</taxon>
        <taxon>Nematocera</taxon>
        <taxon>Chironomoidea</taxon>
        <taxon>Chironomidae</taxon>
        <taxon>Chironominae</taxon>
        <taxon>Chironomus</taxon>
    </lineage>
</organism>
<reference evidence="2" key="2">
    <citation type="submission" date="2022-10" db="EMBL/GenBank/DDBJ databases">
        <authorList>
            <consortium name="ENA_rothamsted_submissions"/>
            <consortium name="culmorum"/>
            <person name="King R."/>
        </authorList>
    </citation>
    <scope>NUCLEOTIDE SEQUENCE</scope>
</reference>
<feature type="compositionally biased region" description="Basic residues" evidence="1">
    <location>
        <begin position="183"/>
        <end position="194"/>
    </location>
</feature>
<name>A0A9N9RWE4_9DIPT</name>
<keyword evidence="3" id="KW-1185">Reference proteome</keyword>
<sequence>MENSQELAGIIGDELLMIDSQATSDELMVSNSPHYMSCTEDFDIAAAAEMMHADDVRSFEEAPMEQGMVYMAECICCVDNMHQEVHDEQSVQAPFTRHVTFEMDEISATSTKESVYQLEPEDVSPVIRRSSRIESNAQKRRSSEIISATTTNIRKRRSSEMSPTNASIRKRKSTASPEISTPKIRRTSSFRRALKSPVTNTGSNQKVAKKRTSSTGRPRRQSGKFNKK</sequence>
<feature type="compositionally biased region" description="Polar residues" evidence="1">
    <location>
        <begin position="197"/>
        <end position="206"/>
    </location>
</feature>
<proteinExistence type="predicted"/>
<feature type="region of interest" description="Disordered" evidence="1">
    <location>
        <begin position="111"/>
        <end position="228"/>
    </location>
</feature>
<dbReference type="Proteomes" id="UP001153620">
    <property type="component" value="Chromosome 2"/>
</dbReference>
<evidence type="ECO:0000256" key="1">
    <source>
        <dbReference type="SAM" id="MobiDB-lite"/>
    </source>
</evidence>